<dbReference type="InterPro" id="IPR036259">
    <property type="entry name" value="MFS_trans_sf"/>
</dbReference>
<evidence type="ECO:0000256" key="6">
    <source>
        <dbReference type="SAM" id="Phobius"/>
    </source>
</evidence>
<keyword evidence="3 6" id="KW-0812">Transmembrane</keyword>
<dbReference type="SUPFAM" id="SSF103473">
    <property type="entry name" value="MFS general substrate transporter"/>
    <property type="match status" value="1"/>
</dbReference>
<dbReference type="InterPro" id="IPR011701">
    <property type="entry name" value="MFS"/>
</dbReference>
<dbReference type="InterPro" id="IPR020846">
    <property type="entry name" value="MFS_dom"/>
</dbReference>
<dbReference type="RefSeq" id="WP_246349347.1">
    <property type="nucleotide sequence ID" value="NZ_JACIEW010000001.1"/>
</dbReference>
<feature type="transmembrane region" description="Helical" evidence="6">
    <location>
        <begin position="295"/>
        <end position="315"/>
    </location>
</feature>
<dbReference type="Pfam" id="PF07690">
    <property type="entry name" value="MFS_1"/>
    <property type="match status" value="1"/>
</dbReference>
<dbReference type="PANTHER" id="PTHR23513:SF6">
    <property type="entry name" value="MAJOR FACILITATOR SUPERFAMILY ASSOCIATED DOMAIN-CONTAINING PROTEIN"/>
    <property type="match status" value="1"/>
</dbReference>
<evidence type="ECO:0000313" key="8">
    <source>
        <dbReference type="EMBL" id="MBB4050464.1"/>
    </source>
</evidence>
<dbReference type="PANTHER" id="PTHR23513">
    <property type="entry name" value="INTEGRAL MEMBRANE EFFLUX PROTEIN-RELATED"/>
    <property type="match status" value="1"/>
</dbReference>
<dbReference type="Proteomes" id="UP000547011">
    <property type="component" value="Unassembled WGS sequence"/>
</dbReference>
<evidence type="ECO:0000313" key="9">
    <source>
        <dbReference type="Proteomes" id="UP000547011"/>
    </source>
</evidence>
<dbReference type="AlphaFoldDB" id="A0A7W6IJ02"/>
<organism evidence="8 9">
    <name type="scientific">Devosia subaequoris</name>
    <dbReference type="NCBI Taxonomy" id="395930"/>
    <lineage>
        <taxon>Bacteria</taxon>
        <taxon>Pseudomonadati</taxon>
        <taxon>Pseudomonadota</taxon>
        <taxon>Alphaproteobacteria</taxon>
        <taxon>Hyphomicrobiales</taxon>
        <taxon>Devosiaceae</taxon>
        <taxon>Devosia</taxon>
    </lineage>
</organism>
<name>A0A7W6IJ02_9HYPH</name>
<comment type="caution">
    <text evidence="8">The sequence shown here is derived from an EMBL/GenBank/DDBJ whole genome shotgun (WGS) entry which is preliminary data.</text>
</comment>
<feature type="domain" description="Major facilitator superfamily (MFS) profile" evidence="7">
    <location>
        <begin position="28"/>
        <end position="459"/>
    </location>
</feature>
<feature type="transmembrane region" description="Helical" evidence="6">
    <location>
        <begin position="74"/>
        <end position="94"/>
    </location>
</feature>
<keyword evidence="9" id="KW-1185">Reference proteome</keyword>
<evidence type="ECO:0000256" key="1">
    <source>
        <dbReference type="ARBA" id="ARBA00004651"/>
    </source>
</evidence>
<keyword evidence="5 6" id="KW-0472">Membrane</keyword>
<protein>
    <submittedName>
        <fullName evidence="8">DHA3 family multidrug efflux protein-like MFS transporter</fullName>
    </submittedName>
</protein>
<feature type="transmembrane region" description="Helical" evidence="6">
    <location>
        <begin position="207"/>
        <end position="227"/>
    </location>
</feature>
<feature type="transmembrane region" description="Helical" evidence="6">
    <location>
        <begin position="327"/>
        <end position="360"/>
    </location>
</feature>
<keyword evidence="4 6" id="KW-1133">Transmembrane helix</keyword>
<evidence type="ECO:0000259" key="7">
    <source>
        <dbReference type="PROSITE" id="PS50850"/>
    </source>
</evidence>
<evidence type="ECO:0000256" key="2">
    <source>
        <dbReference type="ARBA" id="ARBA00022475"/>
    </source>
</evidence>
<dbReference type="PROSITE" id="PS50850">
    <property type="entry name" value="MFS"/>
    <property type="match status" value="1"/>
</dbReference>
<feature type="transmembrane region" description="Helical" evidence="6">
    <location>
        <begin position="139"/>
        <end position="157"/>
    </location>
</feature>
<proteinExistence type="predicted"/>
<dbReference type="GO" id="GO:0022857">
    <property type="term" value="F:transmembrane transporter activity"/>
    <property type="evidence" value="ECO:0007669"/>
    <property type="project" value="InterPro"/>
</dbReference>
<feature type="transmembrane region" description="Helical" evidence="6">
    <location>
        <begin position="106"/>
        <end position="127"/>
    </location>
</feature>
<comment type="subcellular location">
    <subcellularLocation>
        <location evidence="1">Cell membrane</location>
        <topology evidence="1">Multi-pass membrane protein</topology>
    </subcellularLocation>
</comment>
<evidence type="ECO:0000256" key="4">
    <source>
        <dbReference type="ARBA" id="ARBA00022989"/>
    </source>
</evidence>
<dbReference type="EMBL" id="JACIEW010000001">
    <property type="protein sequence ID" value="MBB4050464.1"/>
    <property type="molecule type" value="Genomic_DNA"/>
</dbReference>
<dbReference type="Gene3D" id="1.20.1250.20">
    <property type="entry name" value="MFS general substrate transporter like domains"/>
    <property type="match status" value="1"/>
</dbReference>
<feature type="transmembrane region" description="Helical" evidence="6">
    <location>
        <begin position="178"/>
        <end position="201"/>
    </location>
</feature>
<evidence type="ECO:0000256" key="3">
    <source>
        <dbReference type="ARBA" id="ARBA00022692"/>
    </source>
</evidence>
<accession>A0A7W6IJ02</accession>
<evidence type="ECO:0000256" key="5">
    <source>
        <dbReference type="ARBA" id="ARBA00023136"/>
    </source>
</evidence>
<dbReference type="GO" id="GO:0005886">
    <property type="term" value="C:plasma membrane"/>
    <property type="evidence" value="ECO:0007669"/>
    <property type="project" value="UniProtKB-SubCell"/>
</dbReference>
<gene>
    <name evidence="8" type="ORF">GGR20_000082</name>
</gene>
<keyword evidence="2" id="KW-1003">Cell membrane</keyword>
<feature type="transmembrane region" description="Helical" evidence="6">
    <location>
        <begin position="435"/>
        <end position="455"/>
    </location>
</feature>
<reference evidence="8 9" key="1">
    <citation type="submission" date="2020-08" db="EMBL/GenBank/DDBJ databases">
        <title>Genomic Encyclopedia of Type Strains, Phase IV (KMG-IV): sequencing the most valuable type-strain genomes for metagenomic binning, comparative biology and taxonomic classification.</title>
        <authorList>
            <person name="Goeker M."/>
        </authorList>
    </citation>
    <scope>NUCLEOTIDE SEQUENCE [LARGE SCALE GENOMIC DNA]</scope>
    <source>
        <strain evidence="8 9">DSM 23447</strain>
    </source>
</reference>
<feature type="transmembrane region" description="Helical" evidence="6">
    <location>
        <begin position="255"/>
        <end position="283"/>
    </location>
</feature>
<sequence>MLHFAAADIRQQALPGIKSGTEGRPHLGLATSRDGSIMKPFHQVLANNLVANVTNFTVWFAITFWVFLETKSVFATGMIAGFYLVFTAGFGFWFGSIVDHNAKKHAMLASSVTSALFYLLALGMLLAEPEGAFRDPYGWYLWGFVLLVMLGVIAGNIRSIALPTLVTILIAENDRDKANGLVGMVTGIGFLTTSVISGFLVAYAGMFGVMVLALGSTGLVFLHLSLVQIDEGRASPNPDVPPEPKRVDIAGTIRVVAAVPGLFALIFFACFNNFLGGVFMALLDAYGLSLVPVEVWGLTFGVLSIAFILSGIIISRTGLGTNPLRTLLMVNAIMWVGCSVFTIQSSFWLLAAGCFLWMFLAPYAEAAEHTTLQKVVPLERQGRVFGFAQSVEQSASPLTAFLIGPLTQFMVIPFMTDGAGADAIGGWFGTGPERGIALVFTIAGLVGLLVTIFAFNSRHYRDLSAAYARGMDDDGEGGGAAVANPA</sequence>
<feature type="transmembrane region" description="Helical" evidence="6">
    <location>
        <begin position="49"/>
        <end position="68"/>
    </location>
</feature>